<evidence type="ECO:0000313" key="1">
    <source>
        <dbReference type="EMBL" id="KAJ8891746.1"/>
    </source>
</evidence>
<protein>
    <submittedName>
        <fullName evidence="1">Uncharacterized protein</fullName>
    </submittedName>
</protein>
<dbReference type="Proteomes" id="UP001159363">
    <property type="component" value="Chromosome 2"/>
</dbReference>
<organism evidence="1 2">
    <name type="scientific">Dryococelus australis</name>
    <dbReference type="NCBI Taxonomy" id="614101"/>
    <lineage>
        <taxon>Eukaryota</taxon>
        <taxon>Metazoa</taxon>
        <taxon>Ecdysozoa</taxon>
        <taxon>Arthropoda</taxon>
        <taxon>Hexapoda</taxon>
        <taxon>Insecta</taxon>
        <taxon>Pterygota</taxon>
        <taxon>Neoptera</taxon>
        <taxon>Polyneoptera</taxon>
        <taxon>Phasmatodea</taxon>
        <taxon>Verophasmatodea</taxon>
        <taxon>Anareolatae</taxon>
        <taxon>Phasmatidae</taxon>
        <taxon>Eurycanthinae</taxon>
        <taxon>Dryococelus</taxon>
    </lineage>
</organism>
<comment type="caution">
    <text evidence="1">The sequence shown here is derived from an EMBL/GenBank/DDBJ whole genome shotgun (WGS) entry which is preliminary data.</text>
</comment>
<name>A0ABQ9I520_9NEOP</name>
<accession>A0ABQ9I520</accession>
<reference evidence="1 2" key="1">
    <citation type="submission" date="2023-02" db="EMBL/GenBank/DDBJ databases">
        <title>LHISI_Scaffold_Assembly.</title>
        <authorList>
            <person name="Stuart O.P."/>
            <person name="Cleave R."/>
            <person name="Magrath M.J.L."/>
            <person name="Mikheyev A.S."/>
        </authorList>
    </citation>
    <scope>NUCLEOTIDE SEQUENCE [LARGE SCALE GENOMIC DNA]</scope>
    <source>
        <strain evidence="1">Daus_M_001</strain>
        <tissue evidence="1">Leg muscle</tissue>
    </source>
</reference>
<keyword evidence="2" id="KW-1185">Reference proteome</keyword>
<gene>
    <name evidence="1" type="ORF">PR048_004299</name>
</gene>
<proteinExistence type="predicted"/>
<dbReference type="EMBL" id="JARBHB010000002">
    <property type="protein sequence ID" value="KAJ8891746.1"/>
    <property type="molecule type" value="Genomic_DNA"/>
</dbReference>
<sequence>MLGMRSPSRWWAVQKFHENVAYRFREYTEQNRIKNLRDRQHTVALLSLRKTGKFSLAVTLRYLAMGDSYASLHYLFRMSKQQSIERIIPDICAALVQESKGYVKVRHFKCNRSNLQEKLSPASVVREMVGDLAADVFSDCRVEGLD</sequence>
<evidence type="ECO:0000313" key="2">
    <source>
        <dbReference type="Proteomes" id="UP001159363"/>
    </source>
</evidence>